<feature type="domain" description="DUF4037" evidence="1">
    <location>
        <begin position="129"/>
        <end position="227"/>
    </location>
</feature>
<keyword evidence="3" id="KW-1185">Reference proteome</keyword>
<dbReference type="AlphaFoldDB" id="Z9JXX9"/>
<dbReference type="PATRIC" id="fig|396014.3.peg.253"/>
<dbReference type="STRING" id="396014.BF93_06275"/>
<dbReference type="Pfam" id="PF13228">
    <property type="entry name" value="DUF4037"/>
    <property type="match status" value="1"/>
</dbReference>
<proteinExistence type="predicted"/>
<sequence>MAPDRSGRGIARAYYGEVVRPLLEDALPGLAHAAGRLGSGSDVLGFDDAQSRDHDFGLRLTLLVEDGRAAEVDDLLAARLPEAWQGLPVRFATTWDPQVRHRCEVASARDFAVSRLGLDPTGPMTASDWRTLTGQAVLEVVAGPVFHDGTGEITAIRELLSGYPRDVRLHALASGWDRLRQEFPDVGRAGLRGDEDGSAVLAARHVRTMMHMAHLIHRRWAPYGKWLARSAAALPSGQELRGCWMQVLRARGWQERQGALAEAAELLAAAQAGAGLPVLLPATEPFFDRPHVGVREIPEALVAAIEDPELRALGSRAGTAEQMSDSVSLLVDPAARRRLIG</sequence>
<organism evidence="2 3">
    <name type="scientific">Brachybacterium phenoliresistens</name>
    <dbReference type="NCBI Taxonomy" id="396014"/>
    <lineage>
        <taxon>Bacteria</taxon>
        <taxon>Bacillati</taxon>
        <taxon>Actinomycetota</taxon>
        <taxon>Actinomycetes</taxon>
        <taxon>Micrococcales</taxon>
        <taxon>Dermabacteraceae</taxon>
        <taxon>Brachybacterium</taxon>
    </lineage>
</organism>
<evidence type="ECO:0000313" key="2">
    <source>
        <dbReference type="EMBL" id="EWS82637.1"/>
    </source>
</evidence>
<accession>Z9JXX9</accession>
<dbReference type="Proteomes" id="UP000023067">
    <property type="component" value="Unassembled WGS sequence"/>
</dbReference>
<comment type="caution">
    <text evidence="2">The sequence shown here is derived from an EMBL/GenBank/DDBJ whole genome shotgun (WGS) entry which is preliminary data.</text>
</comment>
<dbReference type="OrthoDB" id="3030at2"/>
<dbReference type="EMBL" id="JDYK01000002">
    <property type="protein sequence ID" value="EWS82637.1"/>
    <property type="molecule type" value="Genomic_DNA"/>
</dbReference>
<evidence type="ECO:0000313" key="3">
    <source>
        <dbReference type="Proteomes" id="UP000023067"/>
    </source>
</evidence>
<name>Z9JXX9_9MICO</name>
<gene>
    <name evidence="2" type="ORF">BF93_06275</name>
</gene>
<dbReference type="InterPro" id="IPR025117">
    <property type="entry name" value="DUF4037"/>
</dbReference>
<dbReference type="HOGENOM" id="CLU_056336_0_0_11"/>
<dbReference type="eggNOG" id="COG0457">
    <property type="taxonomic scope" value="Bacteria"/>
</dbReference>
<evidence type="ECO:0000259" key="1">
    <source>
        <dbReference type="Pfam" id="PF13228"/>
    </source>
</evidence>
<protein>
    <recommendedName>
        <fullName evidence="1">DUF4037 domain-containing protein</fullName>
    </recommendedName>
</protein>
<reference evidence="2 3" key="1">
    <citation type="submission" date="2014-02" db="EMBL/GenBank/DDBJ databases">
        <title>Genome sequence of Brachybacterium phenoliresistens strain W13A50.</title>
        <authorList>
            <person name="Wang X."/>
        </authorList>
    </citation>
    <scope>NUCLEOTIDE SEQUENCE [LARGE SCALE GENOMIC DNA]</scope>
    <source>
        <strain evidence="2 3">W13A50</strain>
    </source>
</reference>